<gene>
    <name evidence="2" type="ORF">PGLA1383_LOCUS34172</name>
    <name evidence="3" type="ORF">PGLA1383_LOCUS35813</name>
</gene>
<evidence type="ECO:0000313" key="4">
    <source>
        <dbReference type="Proteomes" id="UP000654075"/>
    </source>
</evidence>
<keyword evidence="4" id="KW-1185">Reference proteome</keyword>
<evidence type="ECO:0000256" key="1">
    <source>
        <dbReference type="SAM" id="MobiDB-lite"/>
    </source>
</evidence>
<feature type="region of interest" description="Disordered" evidence="1">
    <location>
        <begin position="148"/>
        <end position="176"/>
    </location>
</feature>
<feature type="compositionally biased region" description="Basic and acidic residues" evidence="1">
    <location>
        <begin position="148"/>
        <end position="158"/>
    </location>
</feature>
<sequence>MSCLPSDALSHFEQREQELLALNAQLDQKRVNAVAQASDAVRNAESSSLHSRVLRKVEDSAADEAPASASSQLFTSESAEARPILAAAAAAVPVSRPSSSSATADGGDALHATIRFQNARIMALQEELDKTLAELSARDGEAQQLRQEAKQGSEELKRLQKTGASAEQTQEKLKKQATTVEAKCKDLEAERTVLQQEKDQLEVRVRKLETDTSSKDARLTRLQEDCDKYKASSKEAHHQDKDRAASDRRETERLTSEAGCRL</sequence>
<dbReference type="OMA" id="WELRASE"/>
<name>A0A813FW51_POLGL</name>
<dbReference type="EMBL" id="CAJNNV010025886">
    <property type="protein sequence ID" value="CAE8616486.1"/>
    <property type="molecule type" value="Genomic_DNA"/>
</dbReference>
<feature type="compositionally biased region" description="Basic and acidic residues" evidence="1">
    <location>
        <begin position="229"/>
        <end position="255"/>
    </location>
</feature>
<dbReference type="AlphaFoldDB" id="A0A813FW51"/>
<evidence type="ECO:0000313" key="3">
    <source>
        <dbReference type="EMBL" id="CAE8618168.1"/>
    </source>
</evidence>
<dbReference type="PANTHER" id="PTHR23313:SF0">
    <property type="entry name" value="TESTIS-EXPRESSED PROTEIN 9"/>
    <property type="match status" value="1"/>
</dbReference>
<proteinExistence type="predicted"/>
<dbReference type="EMBL" id="CAJNNV010026432">
    <property type="protein sequence ID" value="CAE8618168.1"/>
    <property type="molecule type" value="Genomic_DNA"/>
</dbReference>
<reference evidence="3" key="1">
    <citation type="submission" date="2021-02" db="EMBL/GenBank/DDBJ databases">
        <authorList>
            <person name="Dougan E. K."/>
            <person name="Rhodes N."/>
            <person name="Thang M."/>
            <person name="Chan C."/>
        </authorList>
    </citation>
    <scope>NUCLEOTIDE SEQUENCE</scope>
</reference>
<evidence type="ECO:0000313" key="2">
    <source>
        <dbReference type="EMBL" id="CAE8616486.1"/>
    </source>
</evidence>
<comment type="caution">
    <text evidence="3">The sequence shown here is derived from an EMBL/GenBank/DDBJ whole genome shotgun (WGS) entry which is preliminary data.</text>
</comment>
<feature type="region of interest" description="Disordered" evidence="1">
    <location>
        <begin position="229"/>
        <end position="262"/>
    </location>
</feature>
<accession>A0A813FW51</accession>
<dbReference type="PANTHER" id="PTHR23313">
    <property type="entry name" value="TSEC1-RELATED"/>
    <property type="match status" value="1"/>
</dbReference>
<organism evidence="3 4">
    <name type="scientific">Polarella glacialis</name>
    <name type="common">Dinoflagellate</name>
    <dbReference type="NCBI Taxonomy" id="89957"/>
    <lineage>
        <taxon>Eukaryota</taxon>
        <taxon>Sar</taxon>
        <taxon>Alveolata</taxon>
        <taxon>Dinophyceae</taxon>
        <taxon>Suessiales</taxon>
        <taxon>Suessiaceae</taxon>
        <taxon>Polarella</taxon>
    </lineage>
</organism>
<protein>
    <submittedName>
        <fullName evidence="3">Uncharacterized protein</fullName>
    </submittedName>
</protein>
<dbReference type="Proteomes" id="UP000654075">
    <property type="component" value="Unassembled WGS sequence"/>
</dbReference>
<dbReference type="OrthoDB" id="436069at2759"/>
<dbReference type="Gene3D" id="1.10.287.1490">
    <property type="match status" value="1"/>
</dbReference>